<keyword evidence="2" id="KW-0808">Transferase</keyword>
<dbReference type="EC" id="2.4.-.-" evidence="2"/>
<feature type="domain" description="Glycosyltransferase 2-like" evidence="1">
    <location>
        <begin position="10"/>
        <end position="139"/>
    </location>
</feature>
<dbReference type="InterPro" id="IPR050834">
    <property type="entry name" value="Glycosyltransf_2"/>
</dbReference>
<dbReference type="PANTHER" id="PTHR43685:SF3">
    <property type="entry name" value="SLR2126 PROTEIN"/>
    <property type="match status" value="1"/>
</dbReference>
<gene>
    <name evidence="2" type="ORF">ACFL27_07300</name>
</gene>
<dbReference type="InterPro" id="IPR001173">
    <property type="entry name" value="Glyco_trans_2-like"/>
</dbReference>
<keyword evidence="3" id="KW-1185">Reference proteome</keyword>
<comment type="caution">
    <text evidence="2">The sequence shown here is derived from an EMBL/GenBank/DDBJ whole genome shotgun (WGS) entry which is preliminary data.</text>
</comment>
<dbReference type="Gene3D" id="3.90.550.10">
    <property type="entry name" value="Spore Coat Polysaccharide Biosynthesis Protein SpsA, Chain A"/>
    <property type="match status" value="1"/>
</dbReference>
<reference evidence="2 3" key="1">
    <citation type="submission" date="2024-09" db="EMBL/GenBank/DDBJ databases">
        <title>Laminarin stimulates single cell rates of sulfate reduction while oxygen inhibits transcriptomic activity in coastal marine sediment.</title>
        <authorList>
            <person name="Lindsay M."/>
            <person name="Orcutt B."/>
            <person name="Emerson D."/>
            <person name="Stepanauskas R."/>
            <person name="D'Angelo T."/>
        </authorList>
    </citation>
    <scope>NUCLEOTIDE SEQUENCE [LARGE SCALE GENOMIC DNA]</scope>
    <source>
        <strain evidence="2">SAG AM-311-K15</strain>
    </source>
</reference>
<dbReference type="GO" id="GO:0016757">
    <property type="term" value="F:glycosyltransferase activity"/>
    <property type="evidence" value="ECO:0007669"/>
    <property type="project" value="UniProtKB-KW"/>
</dbReference>
<organism evidence="2 3">
    <name type="scientific">candidate division CSSED10-310 bacterium</name>
    <dbReference type="NCBI Taxonomy" id="2855610"/>
    <lineage>
        <taxon>Bacteria</taxon>
        <taxon>Bacteria division CSSED10-310</taxon>
    </lineage>
</organism>
<dbReference type="Proteomes" id="UP001594351">
    <property type="component" value="Unassembled WGS sequence"/>
</dbReference>
<name>A0ABV6YUV0_UNCC1</name>
<keyword evidence="2" id="KW-0328">Glycosyltransferase</keyword>
<dbReference type="SUPFAM" id="SSF53448">
    <property type="entry name" value="Nucleotide-diphospho-sugar transferases"/>
    <property type="match status" value="1"/>
</dbReference>
<protein>
    <submittedName>
        <fullName evidence="2">Glycosyltransferase family 2 protein</fullName>
        <ecNumber evidence="2">2.4.-.-</ecNumber>
    </submittedName>
</protein>
<evidence type="ECO:0000313" key="3">
    <source>
        <dbReference type="Proteomes" id="UP001594351"/>
    </source>
</evidence>
<dbReference type="Pfam" id="PF00535">
    <property type="entry name" value="Glycos_transf_2"/>
    <property type="match status" value="1"/>
</dbReference>
<dbReference type="InterPro" id="IPR029044">
    <property type="entry name" value="Nucleotide-diphossugar_trans"/>
</dbReference>
<evidence type="ECO:0000313" key="2">
    <source>
        <dbReference type="EMBL" id="MFC1849979.1"/>
    </source>
</evidence>
<sequence length="306" mass="35553">MSILVMTTISVIIPTRGKHSLLQEVCATLLVQNGIETGEIEIIIVGDGLEEPEKLCFTDQALPLKIHYERREHKGPASARNYGAALSSSPLLLFLGNDTKAMPDLLSSHVQFHDQHQNCACLGKIRNPEHLKPNHLERFLNQGSQFHFPEKDGLLDFWHFYTANISVPRSLFMELGGFREEFPAAGWEDSEFGYRFSKKYHIRYHSQAEVIHVHPVTLESFKSRQRQLGRDAHLLLDIHPELDTFFKIRHYPIRRILKCFLSSSAPRRVLLALYPFIEKLAYSRIVHYYFRILRYHFFFAGYQENS</sequence>
<accession>A0ABV6YUV0</accession>
<dbReference type="EMBL" id="JBHPBY010000069">
    <property type="protein sequence ID" value="MFC1849979.1"/>
    <property type="molecule type" value="Genomic_DNA"/>
</dbReference>
<proteinExistence type="predicted"/>
<dbReference type="PANTHER" id="PTHR43685">
    <property type="entry name" value="GLYCOSYLTRANSFERASE"/>
    <property type="match status" value="1"/>
</dbReference>
<evidence type="ECO:0000259" key="1">
    <source>
        <dbReference type="Pfam" id="PF00535"/>
    </source>
</evidence>